<dbReference type="AlphaFoldDB" id="A0A2P2KPI5"/>
<accession>A0A2P2KPI5</accession>
<proteinExistence type="predicted"/>
<dbReference type="EMBL" id="GGEC01027113">
    <property type="protein sequence ID" value="MBX07597.1"/>
    <property type="molecule type" value="Transcribed_RNA"/>
</dbReference>
<name>A0A2P2KPI5_RHIMU</name>
<reference evidence="1" key="1">
    <citation type="submission" date="2018-02" db="EMBL/GenBank/DDBJ databases">
        <title>Rhizophora mucronata_Transcriptome.</title>
        <authorList>
            <person name="Meera S.P."/>
            <person name="Sreeshan A."/>
            <person name="Augustine A."/>
        </authorList>
    </citation>
    <scope>NUCLEOTIDE SEQUENCE</scope>
    <source>
        <tissue evidence="1">Leaf</tissue>
    </source>
</reference>
<organism evidence="1">
    <name type="scientific">Rhizophora mucronata</name>
    <name type="common">Asiatic mangrove</name>
    <dbReference type="NCBI Taxonomy" id="61149"/>
    <lineage>
        <taxon>Eukaryota</taxon>
        <taxon>Viridiplantae</taxon>
        <taxon>Streptophyta</taxon>
        <taxon>Embryophyta</taxon>
        <taxon>Tracheophyta</taxon>
        <taxon>Spermatophyta</taxon>
        <taxon>Magnoliopsida</taxon>
        <taxon>eudicotyledons</taxon>
        <taxon>Gunneridae</taxon>
        <taxon>Pentapetalae</taxon>
        <taxon>rosids</taxon>
        <taxon>fabids</taxon>
        <taxon>Malpighiales</taxon>
        <taxon>Rhizophoraceae</taxon>
        <taxon>Rhizophora</taxon>
    </lineage>
</organism>
<evidence type="ECO:0000313" key="1">
    <source>
        <dbReference type="EMBL" id="MBX07597.1"/>
    </source>
</evidence>
<sequence length="37" mass="3960">MESLEERLRLDGLPLVAAAAAAVAQSELLPEVITIRL</sequence>
<protein>
    <submittedName>
        <fullName evidence="1">Uncharacterized protein</fullName>
    </submittedName>
</protein>